<feature type="region of interest" description="Disordered" evidence="1">
    <location>
        <begin position="1"/>
        <end position="52"/>
    </location>
</feature>
<sequence>DGRTVVFDSAEPGPGGTVQRDLWSIGVDGKNLRRLSDTPDNEESPTWSPDGRRIAYACDGDTLRGWQIFVQDVAGGPRTRISDGPAGDATEPSWNPVEDDARRGLVAYTLTTNPDPNVDDGTELRATQGIGKDRPLLAGAHAEWGTRSASWLPDGEDIVFLSPYHTCGCDDFDHVYRVTA</sequence>
<evidence type="ECO:0000313" key="2">
    <source>
        <dbReference type="EMBL" id="NEE21843.1"/>
    </source>
</evidence>
<evidence type="ECO:0000256" key="1">
    <source>
        <dbReference type="SAM" id="MobiDB-lite"/>
    </source>
</evidence>
<protein>
    <recommendedName>
        <fullName evidence="3">S9 family peptidase</fullName>
    </recommendedName>
</protein>
<name>A0A6G3XVX1_9ACTN</name>
<feature type="non-terminal residue" evidence="2">
    <location>
        <position position="180"/>
    </location>
</feature>
<organism evidence="2">
    <name type="scientific">Streptomyces sp. SID7499</name>
    <dbReference type="NCBI Taxonomy" id="2706086"/>
    <lineage>
        <taxon>Bacteria</taxon>
        <taxon>Bacillati</taxon>
        <taxon>Actinomycetota</taxon>
        <taxon>Actinomycetes</taxon>
        <taxon>Kitasatosporales</taxon>
        <taxon>Streptomycetaceae</taxon>
        <taxon>Streptomyces</taxon>
    </lineage>
</organism>
<reference evidence="2" key="1">
    <citation type="submission" date="2020-01" db="EMBL/GenBank/DDBJ databases">
        <title>Insect and environment-associated Actinomycetes.</title>
        <authorList>
            <person name="Currrie C."/>
            <person name="Chevrette M."/>
            <person name="Carlson C."/>
            <person name="Stubbendieck R."/>
            <person name="Wendt-Pienkowski E."/>
        </authorList>
    </citation>
    <scope>NUCLEOTIDE SEQUENCE</scope>
    <source>
        <strain evidence="2">SID7499</strain>
    </source>
</reference>
<dbReference type="InterPro" id="IPR011042">
    <property type="entry name" value="6-blade_b-propeller_TolB-like"/>
</dbReference>
<gene>
    <name evidence="2" type="ORF">G3M58_87205</name>
</gene>
<proteinExistence type="predicted"/>
<accession>A0A6G3XVX1</accession>
<feature type="non-terminal residue" evidence="2">
    <location>
        <position position="1"/>
    </location>
</feature>
<dbReference type="InterPro" id="IPR011659">
    <property type="entry name" value="WD40"/>
</dbReference>
<dbReference type="SUPFAM" id="SSF69304">
    <property type="entry name" value="Tricorn protease N-terminal domain"/>
    <property type="match status" value="1"/>
</dbReference>
<dbReference type="Gene3D" id="2.120.10.30">
    <property type="entry name" value="TolB, C-terminal domain"/>
    <property type="match status" value="1"/>
</dbReference>
<evidence type="ECO:0008006" key="3">
    <source>
        <dbReference type="Google" id="ProtNLM"/>
    </source>
</evidence>
<comment type="caution">
    <text evidence="2">The sequence shown here is derived from an EMBL/GenBank/DDBJ whole genome shotgun (WGS) entry which is preliminary data.</text>
</comment>
<dbReference type="AlphaFoldDB" id="A0A6G3XVX1"/>
<dbReference type="EMBL" id="JAAGMN010009344">
    <property type="protein sequence ID" value="NEE21843.1"/>
    <property type="molecule type" value="Genomic_DNA"/>
</dbReference>
<dbReference type="Pfam" id="PF07676">
    <property type="entry name" value="PD40"/>
    <property type="match status" value="1"/>
</dbReference>